<dbReference type="InterPro" id="IPR000595">
    <property type="entry name" value="cNMP-bd_dom"/>
</dbReference>
<dbReference type="CDD" id="cd00038">
    <property type="entry name" value="CAP_ED"/>
    <property type="match status" value="1"/>
</dbReference>
<keyword evidence="7" id="KW-1185">Reference proteome</keyword>
<evidence type="ECO:0000256" key="3">
    <source>
        <dbReference type="ARBA" id="ARBA00023163"/>
    </source>
</evidence>
<dbReference type="InterPro" id="IPR018490">
    <property type="entry name" value="cNMP-bd_dom_sf"/>
</dbReference>
<evidence type="ECO:0000256" key="1">
    <source>
        <dbReference type="ARBA" id="ARBA00023015"/>
    </source>
</evidence>
<dbReference type="EMBL" id="BAAATL010000023">
    <property type="protein sequence ID" value="GAA2493748.1"/>
    <property type="molecule type" value="Genomic_DNA"/>
</dbReference>
<comment type="caution">
    <text evidence="6">The sequence shown here is derived from an EMBL/GenBank/DDBJ whole genome shotgun (WGS) entry which is preliminary data.</text>
</comment>
<organism evidence="6 7">
    <name type="scientific">Streptomyces graminearus</name>
    <dbReference type="NCBI Taxonomy" id="284030"/>
    <lineage>
        <taxon>Bacteria</taxon>
        <taxon>Bacillati</taxon>
        <taxon>Actinomycetota</taxon>
        <taxon>Actinomycetes</taxon>
        <taxon>Kitasatosporales</taxon>
        <taxon>Streptomycetaceae</taxon>
        <taxon>Streptomyces</taxon>
    </lineage>
</organism>
<accession>A0ABN3M3N4</accession>
<dbReference type="InterPro" id="IPR014710">
    <property type="entry name" value="RmlC-like_jellyroll"/>
</dbReference>
<evidence type="ECO:0000259" key="4">
    <source>
        <dbReference type="PROSITE" id="PS50042"/>
    </source>
</evidence>
<dbReference type="Gene3D" id="1.10.10.10">
    <property type="entry name" value="Winged helix-like DNA-binding domain superfamily/Winged helix DNA-binding domain"/>
    <property type="match status" value="1"/>
</dbReference>
<protein>
    <submittedName>
        <fullName evidence="6">Crp/Fnr family transcriptional regulator</fullName>
    </submittedName>
</protein>
<feature type="domain" description="HTH crp-type" evidence="5">
    <location>
        <begin position="141"/>
        <end position="215"/>
    </location>
</feature>
<dbReference type="SUPFAM" id="SSF51206">
    <property type="entry name" value="cAMP-binding domain-like"/>
    <property type="match status" value="1"/>
</dbReference>
<sequence length="236" mass="25704">MEGRPQFLNALTDEARAAFARLGVRRHFAVGDVLINEGDHTQDMVVLYKGVVKVTARLDGGRAALMDIKIAGDVVGEVAALDRGPRSATVTACGDVTAAFIPACALVPFLHANPETMVPLMGVFCSRLRRSDRWRLEFAGYPVLVRLARVLVELAVSYGRKERNGVVRIDVNLSQPEFAALTGSTTNTVHKALARLRRDGLISTGERRTFVRDLPRLSQVARLSASVAEESSHRTA</sequence>
<dbReference type="SMART" id="SM00100">
    <property type="entry name" value="cNMP"/>
    <property type="match status" value="1"/>
</dbReference>
<dbReference type="InterPro" id="IPR012318">
    <property type="entry name" value="HTH_CRP"/>
</dbReference>
<dbReference type="InterPro" id="IPR036388">
    <property type="entry name" value="WH-like_DNA-bd_sf"/>
</dbReference>
<dbReference type="PANTHER" id="PTHR24567">
    <property type="entry name" value="CRP FAMILY TRANSCRIPTIONAL REGULATORY PROTEIN"/>
    <property type="match status" value="1"/>
</dbReference>
<dbReference type="PANTHER" id="PTHR24567:SF68">
    <property type="entry name" value="DNA-BINDING TRANSCRIPTIONAL DUAL REGULATOR CRP"/>
    <property type="match status" value="1"/>
</dbReference>
<evidence type="ECO:0000259" key="5">
    <source>
        <dbReference type="PROSITE" id="PS51063"/>
    </source>
</evidence>
<keyword evidence="1" id="KW-0805">Transcription regulation</keyword>
<dbReference type="PROSITE" id="PS50042">
    <property type="entry name" value="CNMP_BINDING_3"/>
    <property type="match status" value="1"/>
</dbReference>
<dbReference type="InterPro" id="IPR050397">
    <property type="entry name" value="Env_Response_Regulators"/>
</dbReference>
<dbReference type="Pfam" id="PF00027">
    <property type="entry name" value="cNMP_binding"/>
    <property type="match status" value="1"/>
</dbReference>
<dbReference type="SUPFAM" id="SSF46785">
    <property type="entry name" value="Winged helix' DNA-binding domain"/>
    <property type="match status" value="1"/>
</dbReference>
<feature type="domain" description="Cyclic nucleotide-binding" evidence="4">
    <location>
        <begin position="7"/>
        <end position="92"/>
    </location>
</feature>
<name>A0ABN3M3N4_9ACTN</name>
<proteinExistence type="predicted"/>
<dbReference type="InterPro" id="IPR036390">
    <property type="entry name" value="WH_DNA-bd_sf"/>
</dbReference>
<dbReference type="PROSITE" id="PS51063">
    <property type="entry name" value="HTH_CRP_2"/>
    <property type="match status" value="1"/>
</dbReference>
<dbReference type="Gene3D" id="2.60.120.10">
    <property type="entry name" value="Jelly Rolls"/>
    <property type="match status" value="1"/>
</dbReference>
<keyword evidence="2" id="KW-0238">DNA-binding</keyword>
<evidence type="ECO:0000313" key="7">
    <source>
        <dbReference type="Proteomes" id="UP001501721"/>
    </source>
</evidence>
<dbReference type="Pfam" id="PF13545">
    <property type="entry name" value="HTH_Crp_2"/>
    <property type="match status" value="1"/>
</dbReference>
<reference evidence="6 7" key="1">
    <citation type="journal article" date="2019" name="Int. J. Syst. Evol. Microbiol.">
        <title>The Global Catalogue of Microorganisms (GCM) 10K type strain sequencing project: providing services to taxonomists for standard genome sequencing and annotation.</title>
        <authorList>
            <consortium name="The Broad Institute Genomics Platform"/>
            <consortium name="The Broad Institute Genome Sequencing Center for Infectious Disease"/>
            <person name="Wu L."/>
            <person name="Ma J."/>
        </authorList>
    </citation>
    <scope>NUCLEOTIDE SEQUENCE [LARGE SCALE GENOMIC DNA]</scope>
    <source>
        <strain evidence="6 7">JCM 6923</strain>
    </source>
</reference>
<keyword evidence="3" id="KW-0804">Transcription</keyword>
<dbReference type="SMART" id="SM00419">
    <property type="entry name" value="HTH_CRP"/>
    <property type="match status" value="1"/>
</dbReference>
<evidence type="ECO:0000256" key="2">
    <source>
        <dbReference type="ARBA" id="ARBA00023125"/>
    </source>
</evidence>
<gene>
    <name evidence="6" type="ORF">GCM10010422_46080</name>
</gene>
<evidence type="ECO:0000313" key="6">
    <source>
        <dbReference type="EMBL" id="GAA2493748.1"/>
    </source>
</evidence>
<dbReference type="Proteomes" id="UP001501721">
    <property type="component" value="Unassembled WGS sequence"/>
</dbReference>